<comment type="caution">
    <text evidence="2">The sequence shown here is derived from an EMBL/GenBank/DDBJ whole genome shotgun (WGS) entry which is preliminary data.</text>
</comment>
<name>A0AAN7I3W8_9FUNG</name>
<dbReference type="EMBL" id="JASEJX010000011">
    <property type="protein sequence ID" value="KAK4520042.1"/>
    <property type="molecule type" value="Genomic_DNA"/>
</dbReference>
<accession>A0AAN7I3W8</accession>
<protein>
    <recommendedName>
        <fullName evidence="1">N-acetyltransferase domain-containing protein</fullName>
    </recommendedName>
</protein>
<dbReference type="SUPFAM" id="SSF55729">
    <property type="entry name" value="Acyl-CoA N-acyltransferases (Nat)"/>
    <property type="match status" value="1"/>
</dbReference>
<dbReference type="PANTHER" id="PTHR43233:SF1">
    <property type="entry name" value="FAMILY N-ACETYLTRANSFERASE, PUTATIVE (AFU_ORTHOLOGUE AFUA_6G03350)-RELATED"/>
    <property type="match status" value="1"/>
</dbReference>
<gene>
    <name evidence="2" type="ORF">ATC70_008170</name>
</gene>
<keyword evidence="3" id="KW-1185">Reference proteome</keyword>
<dbReference type="RefSeq" id="XP_064686708.1">
    <property type="nucleotide sequence ID" value="XM_064827424.1"/>
</dbReference>
<evidence type="ECO:0000313" key="3">
    <source>
        <dbReference type="Proteomes" id="UP001304243"/>
    </source>
</evidence>
<dbReference type="Proteomes" id="UP001304243">
    <property type="component" value="Unassembled WGS sequence"/>
</dbReference>
<dbReference type="InterPro" id="IPR016181">
    <property type="entry name" value="Acyl_CoA_acyltransferase"/>
</dbReference>
<reference evidence="2 3" key="1">
    <citation type="submission" date="2022-11" db="EMBL/GenBank/DDBJ databases">
        <title>Mucor velutinosus strain NIH1002 WGS.</title>
        <authorList>
            <person name="Subramanian P."/>
            <person name="Mullikin J.C."/>
            <person name="Segre J.A."/>
            <person name="Zelazny A.M."/>
        </authorList>
    </citation>
    <scope>NUCLEOTIDE SEQUENCE [LARGE SCALE GENOMIC DNA]</scope>
    <source>
        <strain evidence="2 3">NIH1002</strain>
    </source>
</reference>
<evidence type="ECO:0000259" key="1">
    <source>
        <dbReference type="Pfam" id="PF00583"/>
    </source>
</evidence>
<dbReference type="GO" id="GO:0016747">
    <property type="term" value="F:acyltransferase activity, transferring groups other than amino-acyl groups"/>
    <property type="evidence" value="ECO:0007669"/>
    <property type="project" value="InterPro"/>
</dbReference>
<dbReference type="CDD" id="cd04301">
    <property type="entry name" value="NAT_SF"/>
    <property type="match status" value="1"/>
</dbReference>
<dbReference type="Pfam" id="PF00583">
    <property type="entry name" value="Acetyltransf_1"/>
    <property type="match status" value="1"/>
</dbReference>
<dbReference type="PANTHER" id="PTHR43233">
    <property type="entry name" value="FAMILY N-ACETYLTRANSFERASE, PUTATIVE (AFU_ORTHOLOGUE AFUA_6G03350)-RELATED"/>
    <property type="match status" value="1"/>
</dbReference>
<proteinExistence type="predicted"/>
<dbReference type="Gene3D" id="3.40.630.30">
    <property type="match status" value="1"/>
</dbReference>
<feature type="domain" description="N-acetyltransferase" evidence="1">
    <location>
        <begin position="17"/>
        <end position="101"/>
    </location>
</feature>
<sequence length="113" mass="12693">MASLSMIHIIGTNRLCHNALRCKKKSWSTPKSVEVAEKALPHTMYGVRVINDEVQSVIGIGKPIGDGHLFFQVVDIGVLPEHQKKGLGKLIMKALMDWINKNMPRDCYFSLFT</sequence>
<dbReference type="InterPro" id="IPR053144">
    <property type="entry name" value="Acetyltransferase_Butenolide"/>
</dbReference>
<dbReference type="GeneID" id="89951856"/>
<evidence type="ECO:0000313" key="2">
    <source>
        <dbReference type="EMBL" id="KAK4520042.1"/>
    </source>
</evidence>
<dbReference type="InterPro" id="IPR000182">
    <property type="entry name" value="GNAT_dom"/>
</dbReference>
<organism evidence="2 3">
    <name type="scientific">Mucor velutinosus</name>
    <dbReference type="NCBI Taxonomy" id="708070"/>
    <lineage>
        <taxon>Eukaryota</taxon>
        <taxon>Fungi</taxon>
        <taxon>Fungi incertae sedis</taxon>
        <taxon>Mucoromycota</taxon>
        <taxon>Mucoromycotina</taxon>
        <taxon>Mucoromycetes</taxon>
        <taxon>Mucorales</taxon>
        <taxon>Mucorineae</taxon>
        <taxon>Mucoraceae</taxon>
        <taxon>Mucor</taxon>
    </lineage>
</organism>
<dbReference type="AlphaFoldDB" id="A0AAN7I3W8"/>